<protein>
    <submittedName>
        <fullName evidence="1">Uncharacterized protein</fullName>
    </submittedName>
</protein>
<reference evidence="1" key="1">
    <citation type="submission" date="2022-11" db="EMBL/GenBank/DDBJ databases">
        <title>Chromosome-level genome of Pogonophryne albipinna.</title>
        <authorList>
            <person name="Jo E."/>
        </authorList>
    </citation>
    <scope>NUCLEOTIDE SEQUENCE</scope>
    <source>
        <strain evidence="1">SGF0006</strain>
        <tissue evidence="1">Muscle</tissue>
    </source>
</reference>
<proteinExistence type="predicted"/>
<gene>
    <name evidence="1" type="ORF">JOQ06_025206</name>
</gene>
<evidence type="ECO:0000313" key="1">
    <source>
        <dbReference type="EMBL" id="KAJ4930903.1"/>
    </source>
</evidence>
<evidence type="ECO:0000313" key="2">
    <source>
        <dbReference type="Proteomes" id="UP001219934"/>
    </source>
</evidence>
<keyword evidence="2" id="KW-1185">Reference proteome</keyword>
<organism evidence="1 2">
    <name type="scientific">Pogonophryne albipinna</name>
    <dbReference type="NCBI Taxonomy" id="1090488"/>
    <lineage>
        <taxon>Eukaryota</taxon>
        <taxon>Metazoa</taxon>
        <taxon>Chordata</taxon>
        <taxon>Craniata</taxon>
        <taxon>Vertebrata</taxon>
        <taxon>Euteleostomi</taxon>
        <taxon>Actinopterygii</taxon>
        <taxon>Neopterygii</taxon>
        <taxon>Teleostei</taxon>
        <taxon>Neoteleostei</taxon>
        <taxon>Acanthomorphata</taxon>
        <taxon>Eupercaria</taxon>
        <taxon>Perciformes</taxon>
        <taxon>Notothenioidei</taxon>
        <taxon>Pogonophryne</taxon>
    </lineage>
</organism>
<name>A0AAD6AVC1_9TELE</name>
<dbReference type="Proteomes" id="UP001219934">
    <property type="component" value="Unassembled WGS sequence"/>
</dbReference>
<sequence length="72" mass="8175">PPVSILLLHCSAGRVPAAPRLRLPLEEEKNPAVFKKKRREKRMGSKNNGAHTERLVPYLLPCLEQAIPRLLR</sequence>
<accession>A0AAD6AVC1</accession>
<comment type="caution">
    <text evidence="1">The sequence shown here is derived from an EMBL/GenBank/DDBJ whole genome shotgun (WGS) entry which is preliminary data.</text>
</comment>
<feature type="non-terminal residue" evidence="1">
    <location>
        <position position="1"/>
    </location>
</feature>
<dbReference type="AlphaFoldDB" id="A0AAD6AVC1"/>
<dbReference type="EMBL" id="JAPTMU010000015">
    <property type="protein sequence ID" value="KAJ4930903.1"/>
    <property type="molecule type" value="Genomic_DNA"/>
</dbReference>
<feature type="non-terminal residue" evidence="1">
    <location>
        <position position="72"/>
    </location>
</feature>